<organism evidence="1 2">
    <name type="scientific">Xenorhabdus stockiae</name>
    <dbReference type="NCBI Taxonomy" id="351614"/>
    <lineage>
        <taxon>Bacteria</taxon>
        <taxon>Pseudomonadati</taxon>
        <taxon>Pseudomonadota</taxon>
        <taxon>Gammaproteobacteria</taxon>
        <taxon>Enterobacterales</taxon>
        <taxon>Morganellaceae</taxon>
        <taxon>Xenorhabdus</taxon>
    </lineage>
</organism>
<evidence type="ECO:0008006" key="3">
    <source>
        <dbReference type="Google" id="ProtNLM"/>
    </source>
</evidence>
<name>A0A2D0K5P2_9GAMM</name>
<protein>
    <recommendedName>
        <fullName evidence="3">DUF3168 domain-containing protein</fullName>
    </recommendedName>
</protein>
<comment type="caution">
    <text evidence="1">The sequence shown here is derived from an EMBL/GenBank/DDBJ whole genome shotgun (WGS) entry which is preliminary data.</text>
</comment>
<keyword evidence="2" id="KW-1185">Reference proteome</keyword>
<reference evidence="1 2" key="1">
    <citation type="journal article" date="2017" name="Nat. Microbiol.">
        <title>Natural product diversity associated with the nematode symbionts Photorhabdus and Xenorhabdus.</title>
        <authorList>
            <person name="Tobias N.J."/>
            <person name="Wolff H."/>
            <person name="Djahanschiri B."/>
            <person name="Grundmann F."/>
            <person name="Kronenwerth M."/>
            <person name="Shi Y.M."/>
            <person name="Simonyi S."/>
            <person name="Grun P."/>
            <person name="Shapiro-Ilan D."/>
            <person name="Pidot S.J."/>
            <person name="Stinear T.P."/>
            <person name="Ebersberger I."/>
            <person name="Bode H.B."/>
        </authorList>
    </citation>
    <scope>NUCLEOTIDE SEQUENCE [LARGE SCALE GENOMIC DNA]</scope>
    <source>
        <strain evidence="1 2">DSM 17904</strain>
    </source>
</reference>
<evidence type="ECO:0000313" key="2">
    <source>
        <dbReference type="Proteomes" id="UP000222366"/>
    </source>
</evidence>
<sequence>MIELDIHADLERLTQLPAYPLLLPSSVSEGVTYQRISDPAFDTGLAPARLIEGRFQISIITQNYTQALQLEATLHTAWEAIQHGAIGRTPVQSVTRGALLQEMAEETNNRKRYRITRDFIIVYTEADR</sequence>
<dbReference type="AlphaFoldDB" id="A0A2D0K5P2"/>
<gene>
    <name evidence="1" type="ORF">Xsto_04094</name>
</gene>
<dbReference type="RefSeq" id="WP_099126261.1">
    <property type="nucleotide sequence ID" value="NZ_CAWNRH010000176.1"/>
</dbReference>
<accession>A0A2D0K5P2</accession>
<evidence type="ECO:0000313" key="1">
    <source>
        <dbReference type="EMBL" id="PHM58741.1"/>
    </source>
</evidence>
<dbReference type="Proteomes" id="UP000222366">
    <property type="component" value="Unassembled WGS sequence"/>
</dbReference>
<proteinExistence type="predicted"/>
<dbReference type="EMBL" id="NJAJ01000095">
    <property type="protein sequence ID" value="PHM58741.1"/>
    <property type="molecule type" value="Genomic_DNA"/>
</dbReference>